<dbReference type="InterPro" id="IPR000182">
    <property type="entry name" value="GNAT_dom"/>
</dbReference>
<name>A0ABR8PYH0_9CLOT</name>
<dbReference type="PROSITE" id="PS51186">
    <property type="entry name" value="GNAT"/>
    <property type="match status" value="1"/>
</dbReference>
<feature type="domain" description="N-acetyltransferase" evidence="1">
    <location>
        <begin position="131"/>
        <end position="259"/>
    </location>
</feature>
<gene>
    <name evidence="2" type="ORF">H9661_17850</name>
</gene>
<proteinExistence type="predicted"/>
<evidence type="ECO:0000313" key="3">
    <source>
        <dbReference type="Proteomes" id="UP000627781"/>
    </source>
</evidence>
<reference evidence="2 3" key="1">
    <citation type="submission" date="2020-08" db="EMBL/GenBank/DDBJ databases">
        <title>A Genomic Blueprint of the Chicken Gut Microbiome.</title>
        <authorList>
            <person name="Gilroy R."/>
            <person name="Ravi A."/>
            <person name="Getino M."/>
            <person name="Pursley I."/>
            <person name="Horton D.L."/>
            <person name="Alikhan N.-F."/>
            <person name="Baker D."/>
            <person name="Gharbi K."/>
            <person name="Hall N."/>
            <person name="Watson M."/>
            <person name="Adriaenssens E.M."/>
            <person name="Foster-Nyarko E."/>
            <person name="Jarju S."/>
            <person name="Secka A."/>
            <person name="Antonio M."/>
            <person name="Oren A."/>
            <person name="Chaudhuri R."/>
            <person name="La Ragione R.M."/>
            <person name="Hildebrand F."/>
            <person name="Pallen M.J."/>
        </authorList>
    </citation>
    <scope>NUCLEOTIDE SEQUENCE [LARGE SCALE GENOMIC DNA]</scope>
    <source>
        <strain evidence="2 3">Sa3CVN1</strain>
    </source>
</reference>
<dbReference type="Pfam" id="PF00583">
    <property type="entry name" value="Acetyltransf_1"/>
    <property type="match status" value="1"/>
</dbReference>
<dbReference type="Gene3D" id="3.40.630.30">
    <property type="match status" value="1"/>
</dbReference>
<protein>
    <submittedName>
        <fullName evidence="2">GNAT family N-acetyltransferase</fullName>
    </submittedName>
</protein>
<organism evidence="2 3">
    <name type="scientific">Clostridium cibarium</name>
    <dbReference type="NCBI Taxonomy" id="2762247"/>
    <lineage>
        <taxon>Bacteria</taxon>
        <taxon>Bacillati</taxon>
        <taxon>Bacillota</taxon>
        <taxon>Clostridia</taxon>
        <taxon>Eubacteriales</taxon>
        <taxon>Clostridiaceae</taxon>
        <taxon>Clostridium</taxon>
    </lineage>
</organism>
<dbReference type="RefSeq" id="WP_243240497.1">
    <property type="nucleotide sequence ID" value="NZ_JACSRA010000039.1"/>
</dbReference>
<evidence type="ECO:0000259" key="1">
    <source>
        <dbReference type="PROSITE" id="PS51186"/>
    </source>
</evidence>
<sequence length="259" mass="29963">MKIIHSKDVIRSFLKNNDKDNYMYLCCNLEDEFWDCTQMFGLYDKEKIVAIAFLSFKYGFPILVGSSYCDEDENMNLLIKTLDKFLPKDLYCHLNPKSVKYLCDSREVTSSVIFYNMKLNKRKTNLSNTIDNVVRIEYSEKNKLIKFLEASNPGYMMEEKYLKEGYYYGIFHNDEIISAAGVFSYGTEFGVLQIGNVATAPAYRNKGLAKKVISRLIKSIDLNETDIVLNVISHNYNALKLYKNLGFEVIGTFEENQLV</sequence>
<dbReference type="SUPFAM" id="SSF55729">
    <property type="entry name" value="Acyl-CoA N-acyltransferases (Nat)"/>
    <property type="match status" value="1"/>
</dbReference>
<evidence type="ECO:0000313" key="2">
    <source>
        <dbReference type="EMBL" id="MBD7913219.1"/>
    </source>
</evidence>
<dbReference type="Proteomes" id="UP000627781">
    <property type="component" value="Unassembled WGS sequence"/>
</dbReference>
<accession>A0ABR8PYH0</accession>
<comment type="caution">
    <text evidence="2">The sequence shown here is derived from an EMBL/GenBank/DDBJ whole genome shotgun (WGS) entry which is preliminary data.</text>
</comment>
<dbReference type="InterPro" id="IPR016181">
    <property type="entry name" value="Acyl_CoA_acyltransferase"/>
</dbReference>
<dbReference type="CDD" id="cd04301">
    <property type="entry name" value="NAT_SF"/>
    <property type="match status" value="1"/>
</dbReference>
<keyword evidence="3" id="KW-1185">Reference proteome</keyword>
<dbReference type="EMBL" id="JACSRA010000039">
    <property type="protein sequence ID" value="MBD7913219.1"/>
    <property type="molecule type" value="Genomic_DNA"/>
</dbReference>